<keyword evidence="4" id="KW-0808">Transferase</keyword>
<comment type="caution">
    <text evidence="7">The sequence shown here is derived from an EMBL/GenBank/DDBJ whole genome shotgun (WGS) entry which is preliminary data.</text>
</comment>
<dbReference type="PANTHER" id="PTHR46111">
    <property type="entry name" value="RIBOSOMAL RNA SMALL SUBUNIT METHYLTRANSFERASE I"/>
    <property type="match status" value="1"/>
</dbReference>
<reference evidence="7" key="2">
    <citation type="journal article" date="2021" name="PeerJ">
        <title>Extensive microbial diversity within the chicken gut microbiome revealed by metagenomics and culture.</title>
        <authorList>
            <person name="Gilroy R."/>
            <person name="Ravi A."/>
            <person name="Getino M."/>
            <person name="Pursley I."/>
            <person name="Horton D.L."/>
            <person name="Alikhan N.F."/>
            <person name="Baker D."/>
            <person name="Gharbi K."/>
            <person name="Hall N."/>
            <person name="Watson M."/>
            <person name="Adriaenssens E.M."/>
            <person name="Foster-Nyarko E."/>
            <person name="Jarju S."/>
            <person name="Secka A."/>
            <person name="Antonio M."/>
            <person name="Oren A."/>
            <person name="Chaudhuri R.R."/>
            <person name="La Ragione R."/>
            <person name="Hildebrand F."/>
            <person name="Pallen M.J."/>
        </authorList>
    </citation>
    <scope>NUCLEOTIDE SEQUENCE</scope>
    <source>
        <strain evidence="7">35461</strain>
    </source>
</reference>
<dbReference type="GO" id="GO:0006364">
    <property type="term" value="P:rRNA processing"/>
    <property type="evidence" value="ECO:0007669"/>
    <property type="project" value="UniProtKB-KW"/>
</dbReference>
<reference evidence="7" key="1">
    <citation type="submission" date="2020-10" db="EMBL/GenBank/DDBJ databases">
        <authorList>
            <person name="Gilroy R."/>
        </authorList>
    </citation>
    <scope>NUCLEOTIDE SEQUENCE</scope>
    <source>
        <strain evidence="7">35461</strain>
    </source>
</reference>
<evidence type="ECO:0000256" key="4">
    <source>
        <dbReference type="ARBA" id="ARBA00022679"/>
    </source>
</evidence>
<dbReference type="SUPFAM" id="SSF53790">
    <property type="entry name" value="Tetrapyrrole methylase"/>
    <property type="match status" value="1"/>
</dbReference>
<dbReference type="PANTHER" id="PTHR46111:SF1">
    <property type="entry name" value="RIBOSOMAL RNA SMALL SUBUNIT METHYLTRANSFERASE I"/>
    <property type="match status" value="1"/>
</dbReference>
<dbReference type="PIRSF" id="PIRSF005917">
    <property type="entry name" value="MTase_YraL"/>
    <property type="match status" value="1"/>
</dbReference>
<evidence type="ECO:0000256" key="2">
    <source>
        <dbReference type="ARBA" id="ARBA00022552"/>
    </source>
</evidence>
<dbReference type="InterPro" id="IPR000878">
    <property type="entry name" value="4pyrrol_Mease"/>
</dbReference>
<dbReference type="InterPro" id="IPR014776">
    <property type="entry name" value="4pyrrole_Mease_sub2"/>
</dbReference>
<accession>A0A9D1T3V7</accession>
<organism evidence="7 8">
    <name type="scientific">Candidatus Spyradenecus faecavium</name>
    <dbReference type="NCBI Taxonomy" id="2840947"/>
    <lineage>
        <taxon>Bacteria</taxon>
        <taxon>Pseudomonadati</taxon>
        <taxon>Lentisphaerota</taxon>
        <taxon>Lentisphaeria</taxon>
        <taxon>Lentisphaerales</taxon>
        <taxon>Lentisphaeraceae</taxon>
        <taxon>Lentisphaeraceae incertae sedis</taxon>
        <taxon>Candidatus Spyradenecus</taxon>
    </lineage>
</organism>
<evidence type="ECO:0000313" key="7">
    <source>
        <dbReference type="EMBL" id="HIV09688.1"/>
    </source>
</evidence>
<dbReference type="InterPro" id="IPR035996">
    <property type="entry name" value="4pyrrol_Methylase_sf"/>
</dbReference>
<dbReference type="GO" id="GO:0032259">
    <property type="term" value="P:methylation"/>
    <property type="evidence" value="ECO:0007669"/>
    <property type="project" value="UniProtKB-KW"/>
</dbReference>
<keyword evidence="1" id="KW-0963">Cytoplasm</keyword>
<keyword evidence="5" id="KW-0949">S-adenosyl-L-methionine</keyword>
<dbReference type="AlphaFoldDB" id="A0A9D1T3V7"/>
<dbReference type="InterPro" id="IPR014777">
    <property type="entry name" value="4pyrrole_Mease_sub1"/>
</dbReference>
<feature type="domain" description="Tetrapyrrole methylase" evidence="6">
    <location>
        <begin position="7"/>
        <end position="207"/>
    </location>
</feature>
<dbReference type="Pfam" id="PF00590">
    <property type="entry name" value="TP_methylase"/>
    <property type="match status" value="1"/>
</dbReference>
<name>A0A9D1T3V7_9BACT</name>
<proteinExistence type="predicted"/>
<gene>
    <name evidence="7" type="ORF">IAC79_06215</name>
</gene>
<dbReference type="Proteomes" id="UP000886845">
    <property type="component" value="Unassembled WGS sequence"/>
</dbReference>
<evidence type="ECO:0000313" key="8">
    <source>
        <dbReference type="Proteomes" id="UP000886845"/>
    </source>
</evidence>
<evidence type="ECO:0000256" key="5">
    <source>
        <dbReference type="ARBA" id="ARBA00022691"/>
    </source>
</evidence>
<dbReference type="Gene3D" id="3.30.950.10">
    <property type="entry name" value="Methyltransferase, Cobalt-precorrin-4 Transmethylase, Domain 2"/>
    <property type="match status" value="1"/>
</dbReference>
<evidence type="ECO:0000256" key="3">
    <source>
        <dbReference type="ARBA" id="ARBA00022603"/>
    </source>
</evidence>
<dbReference type="Gene3D" id="3.40.1010.10">
    <property type="entry name" value="Cobalt-precorrin-4 Transmethylase, Domain 1"/>
    <property type="match status" value="1"/>
</dbReference>
<sequence>MDLEAQLYVVATPLGNLGDASPRVRETLAAAPVIACEDTRRTWQLLSALGIPRPELFSYRQGNEETVTRRIVGLVRAGTPVALCSDGGYPGISDPGYRVIRAFATEGLPFTVLPGPCCVDLALLLSGLPTSSYTFKGFPPRKAGALRRFFEQERALPHTLVCLESPFRIGASLRAALEVLGDREAAVCLEMTKAHERVRRGTLSQLAEAFAGKPPKGEVTFVIAGANPKFDHSEDSEAQESPDDAHA</sequence>
<keyword evidence="2" id="KW-0698">rRNA processing</keyword>
<protein>
    <submittedName>
        <fullName evidence="7">rRNA small subunit methyltransferase 1</fullName>
    </submittedName>
</protein>
<dbReference type="InterPro" id="IPR008189">
    <property type="entry name" value="rRNA_ssu_MeTfrase_I"/>
</dbReference>
<dbReference type="GO" id="GO:0008168">
    <property type="term" value="F:methyltransferase activity"/>
    <property type="evidence" value="ECO:0007669"/>
    <property type="project" value="UniProtKB-KW"/>
</dbReference>
<dbReference type="CDD" id="cd11648">
    <property type="entry name" value="RsmI"/>
    <property type="match status" value="1"/>
</dbReference>
<evidence type="ECO:0000256" key="1">
    <source>
        <dbReference type="ARBA" id="ARBA00022490"/>
    </source>
</evidence>
<keyword evidence="3 7" id="KW-0489">Methyltransferase</keyword>
<dbReference type="EMBL" id="DVOR01000203">
    <property type="protein sequence ID" value="HIV09688.1"/>
    <property type="molecule type" value="Genomic_DNA"/>
</dbReference>
<evidence type="ECO:0000259" key="6">
    <source>
        <dbReference type="Pfam" id="PF00590"/>
    </source>
</evidence>